<dbReference type="PROSITE" id="PS50850">
    <property type="entry name" value="MFS"/>
    <property type="match status" value="1"/>
</dbReference>
<evidence type="ECO:0000256" key="2">
    <source>
        <dbReference type="ARBA" id="ARBA00022692"/>
    </source>
</evidence>
<feature type="transmembrane region" description="Helical" evidence="5">
    <location>
        <begin position="105"/>
        <end position="129"/>
    </location>
</feature>
<evidence type="ECO:0000256" key="3">
    <source>
        <dbReference type="ARBA" id="ARBA00022989"/>
    </source>
</evidence>
<feature type="transmembrane region" description="Helical" evidence="5">
    <location>
        <begin position="141"/>
        <end position="160"/>
    </location>
</feature>
<dbReference type="InterPro" id="IPR011701">
    <property type="entry name" value="MFS"/>
</dbReference>
<feature type="transmembrane region" description="Helical" evidence="5">
    <location>
        <begin position="252"/>
        <end position="272"/>
    </location>
</feature>
<protein>
    <submittedName>
        <fullName evidence="7">MFS transporter</fullName>
    </submittedName>
</protein>
<dbReference type="PANTHER" id="PTHR23523">
    <property type="match status" value="1"/>
</dbReference>
<evidence type="ECO:0000256" key="1">
    <source>
        <dbReference type="ARBA" id="ARBA00004651"/>
    </source>
</evidence>
<dbReference type="InterPro" id="IPR020846">
    <property type="entry name" value="MFS_dom"/>
</dbReference>
<sequence length="399" mass="40563">MTSPATDRRDSLRVIALTAVVVLAAAMLRSPFVAVAPVAREIGADLGVGAAVIGLLTSIPVLCFAVCAPLAVVLIRRGGVDFALTVAMAGAVVGCVIRSSGGIVVVMIGTVIIGAFLAVGNVVVPMIIARDYSAHRAHTMTGVYTSALNIGTMTVTFATAPLADEIGWRAAILMWAGFGIAALAVWIPLRGLRAALVPRPGSTRADGAATSSVARDGTTWLLAIAFCGQGFAFYGVTAWLPSLLADQGATVAVAGAIASVFQVGGIAGSLLTPLLTTRASLPVAATVVGLAWLFLPLGLLLAPSLAVVWCLIGGMAQGGGITLVFIMITAFGDDEHATAGRSGLVQGIGYGVAATGPILLGAVHEATGDWVIPLLTVIVATLLFLVTALIVARRLTRRR</sequence>
<dbReference type="RefSeq" id="WP_263797627.1">
    <property type="nucleotide sequence ID" value="NZ_AP027141.1"/>
</dbReference>
<keyword evidence="8" id="KW-1185">Reference proteome</keyword>
<dbReference type="InterPro" id="IPR052524">
    <property type="entry name" value="MFS_Cyanate_Porter"/>
</dbReference>
<dbReference type="Pfam" id="PF07690">
    <property type="entry name" value="MFS_1"/>
    <property type="match status" value="1"/>
</dbReference>
<feature type="transmembrane region" description="Helical" evidence="5">
    <location>
        <begin position="343"/>
        <end position="364"/>
    </location>
</feature>
<keyword evidence="4 5" id="KW-0472">Membrane</keyword>
<gene>
    <name evidence="7" type="ORF">Microterr_24490</name>
</gene>
<dbReference type="PROSITE" id="PS51318">
    <property type="entry name" value="TAT"/>
    <property type="match status" value="1"/>
</dbReference>
<dbReference type="InterPro" id="IPR036259">
    <property type="entry name" value="MFS_trans_sf"/>
</dbReference>
<evidence type="ECO:0000313" key="7">
    <source>
        <dbReference type="EMBL" id="BDV31789.1"/>
    </source>
</evidence>
<feature type="transmembrane region" description="Helical" evidence="5">
    <location>
        <begin position="166"/>
        <end position="189"/>
    </location>
</feature>
<dbReference type="EMBL" id="AP027141">
    <property type="protein sequence ID" value="BDV31789.1"/>
    <property type="molecule type" value="Genomic_DNA"/>
</dbReference>
<dbReference type="PANTHER" id="PTHR23523:SF2">
    <property type="entry name" value="2-NITROIMIDAZOLE TRANSPORTER"/>
    <property type="match status" value="1"/>
</dbReference>
<feature type="transmembrane region" description="Helical" evidence="5">
    <location>
        <begin position="279"/>
        <end position="300"/>
    </location>
</feature>
<evidence type="ECO:0000259" key="6">
    <source>
        <dbReference type="PROSITE" id="PS50850"/>
    </source>
</evidence>
<comment type="subcellular location">
    <subcellularLocation>
        <location evidence="1">Cell membrane</location>
        <topology evidence="1">Multi-pass membrane protein</topology>
    </subcellularLocation>
</comment>
<evidence type="ECO:0000256" key="4">
    <source>
        <dbReference type="ARBA" id="ARBA00023136"/>
    </source>
</evidence>
<reference evidence="7 8" key="1">
    <citation type="submission" date="2022-12" db="EMBL/GenBank/DDBJ databases">
        <title>Microbacterium terricola strain KV-448 chromosome, complete genome.</title>
        <authorList>
            <person name="Oshima T."/>
            <person name="Moriya T."/>
            <person name="Bessho Y."/>
        </authorList>
    </citation>
    <scope>NUCLEOTIDE SEQUENCE [LARGE SCALE GENOMIC DNA]</scope>
    <source>
        <strain evidence="7 8">KV-448</strain>
    </source>
</reference>
<dbReference type="SUPFAM" id="SSF103473">
    <property type="entry name" value="MFS general substrate transporter"/>
    <property type="match status" value="1"/>
</dbReference>
<keyword evidence="3 5" id="KW-1133">Transmembrane helix</keyword>
<organism evidence="7 8">
    <name type="scientific">Microbacterium terricola</name>
    <dbReference type="NCBI Taxonomy" id="344163"/>
    <lineage>
        <taxon>Bacteria</taxon>
        <taxon>Bacillati</taxon>
        <taxon>Actinomycetota</taxon>
        <taxon>Actinomycetes</taxon>
        <taxon>Micrococcales</taxon>
        <taxon>Microbacteriaceae</taxon>
        <taxon>Microbacterium</taxon>
    </lineage>
</organism>
<dbReference type="Gene3D" id="1.20.1250.20">
    <property type="entry name" value="MFS general substrate transporter like domains"/>
    <property type="match status" value="2"/>
</dbReference>
<evidence type="ECO:0000313" key="8">
    <source>
        <dbReference type="Proteomes" id="UP001317779"/>
    </source>
</evidence>
<feature type="transmembrane region" description="Helical" evidence="5">
    <location>
        <begin position="306"/>
        <end position="331"/>
    </location>
</feature>
<feature type="transmembrane region" description="Helical" evidence="5">
    <location>
        <begin position="370"/>
        <end position="392"/>
    </location>
</feature>
<feature type="transmembrane region" description="Helical" evidence="5">
    <location>
        <begin position="48"/>
        <end position="75"/>
    </location>
</feature>
<accession>A0ABM8E1U8</accession>
<name>A0ABM8E1U8_9MICO</name>
<feature type="transmembrane region" description="Helical" evidence="5">
    <location>
        <begin position="12"/>
        <end position="28"/>
    </location>
</feature>
<keyword evidence="2 5" id="KW-0812">Transmembrane</keyword>
<feature type="transmembrane region" description="Helical" evidence="5">
    <location>
        <begin position="82"/>
        <end position="99"/>
    </location>
</feature>
<feature type="domain" description="Major facilitator superfamily (MFS) profile" evidence="6">
    <location>
        <begin position="17"/>
        <end position="399"/>
    </location>
</feature>
<dbReference type="Proteomes" id="UP001317779">
    <property type="component" value="Chromosome"/>
</dbReference>
<feature type="transmembrane region" description="Helical" evidence="5">
    <location>
        <begin position="220"/>
        <end position="240"/>
    </location>
</feature>
<proteinExistence type="predicted"/>
<dbReference type="InterPro" id="IPR006311">
    <property type="entry name" value="TAT_signal"/>
</dbReference>
<evidence type="ECO:0000256" key="5">
    <source>
        <dbReference type="SAM" id="Phobius"/>
    </source>
</evidence>